<dbReference type="InterPro" id="IPR001375">
    <property type="entry name" value="Peptidase_S9_cat"/>
</dbReference>
<dbReference type="GO" id="GO:0004252">
    <property type="term" value="F:serine-type endopeptidase activity"/>
    <property type="evidence" value="ECO:0007669"/>
    <property type="project" value="InterPro"/>
</dbReference>
<feature type="non-terminal residue" evidence="3">
    <location>
        <position position="1"/>
    </location>
</feature>
<dbReference type="InterPro" id="IPR051543">
    <property type="entry name" value="Serine_Peptidase_S9A"/>
</dbReference>
<reference evidence="3" key="1">
    <citation type="submission" date="2018-05" db="EMBL/GenBank/DDBJ databases">
        <authorList>
            <person name="Lanie J.A."/>
            <person name="Ng W.-L."/>
            <person name="Kazmierczak K.M."/>
            <person name="Andrzejewski T.M."/>
            <person name="Davidsen T.M."/>
            <person name="Wayne K.J."/>
            <person name="Tettelin H."/>
            <person name="Glass J.I."/>
            <person name="Rusch D."/>
            <person name="Podicherti R."/>
            <person name="Tsui H.-C.T."/>
            <person name="Winkler M.E."/>
        </authorList>
    </citation>
    <scope>NUCLEOTIDE SEQUENCE</scope>
</reference>
<dbReference type="GO" id="GO:0006508">
    <property type="term" value="P:proteolysis"/>
    <property type="evidence" value="ECO:0007669"/>
    <property type="project" value="InterPro"/>
</dbReference>
<dbReference type="SUPFAM" id="SSF53474">
    <property type="entry name" value="alpha/beta-Hydrolases"/>
    <property type="match status" value="1"/>
</dbReference>
<dbReference type="PANTHER" id="PTHR11757">
    <property type="entry name" value="PROTEASE FAMILY S9A OLIGOPEPTIDASE"/>
    <property type="match status" value="1"/>
</dbReference>
<gene>
    <name evidence="3" type="ORF">METZ01_LOCUS456277</name>
</gene>
<dbReference type="AlphaFoldDB" id="A0A383A751"/>
<name>A0A383A751_9ZZZZ</name>
<dbReference type="PRINTS" id="PR00862">
    <property type="entry name" value="PROLIGOPTASE"/>
</dbReference>
<comment type="similarity">
    <text evidence="1">Belongs to the peptidase S9A family.</text>
</comment>
<accession>A0A383A751</accession>
<dbReference type="InterPro" id="IPR029058">
    <property type="entry name" value="AB_hydrolase_fold"/>
</dbReference>
<proteinExistence type="inferred from homology"/>
<feature type="non-terminal residue" evidence="3">
    <location>
        <position position="253"/>
    </location>
</feature>
<dbReference type="EMBL" id="UINC01189645">
    <property type="protein sequence ID" value="SVE03423.1"/>
    <property type="molecule type" value="Genomic_DNA"/>
</dbReference>
<dbReference type="PANTHER" id="PTHR11757:SF19">
    <property type="entry name" value="PROLYL ENDOPEPTIDASE-LIKE"/>
    <property type="match status" value="1"/>
</dbReference>
<evidence type="ECO:0000256" key="1">
    <source>
        <dbReference type="ARBA" id="ARBA00005228"/>
    </source>
</evidence>
<organism evidence="3">
    <name type="scientific">marine metagenome</name>
    <dbReference type="NCBI Taxonomy" id="408172"/>
    <lineage>
        <taxon>unclassified sequences</taxon>
        <taxon>metagenomes</taxon>
        <taxon>ecological metagenomes</taxon>
    </lineage>
</organism>
<feature type="domain" description="Peptidase S9 prolyl oligopeptidase catalytic" evidence="2">
    <location>
        <begin position="97"/>
        <end position="252"/>
    </location>
</feature>
<dbReference type="Gene3D" id="3.40.50.1820">
    <property type="entry name" value="alpha/beta hydrolase"/>
    <property type="match status" value="1"/>
</dbReference>
<dbReference type="Gene3D" id="2.130.10.120">
    <property type="entry name" value="Prolyl oligopeptidase, N-terminal domain"/>
    <property type="match status" value="1"/>
</dbReference>
<protein>
    <recommendedName>
        <fullName evidence="2">Peptidase S9 prolyl oligopeptidase catalytic domain-containing protein</fullName>
    </recommendedName>
</protein>
<dbReference type="Pfam" id="PF00326">
    <property type="entry name" value="Peptidase_S9"/>
    <property type="match status" value="1"/>
</dbReference>
<sequence>PGSNKVRIVRSGPHLPDQIEDIELLTGKQQNLSASSSVTTTPRMAWQEWFEARDGTWVPITWLATAVTSDRPPVLLTAYGAYGVPQNREYQPQWGPLLDRGFAIVQIHVRGGGELGPIWHEAGRHLRKTKSIDDFIDGMDFLLREGKIDSERVFVRGVSAGAIVVAAAVNRRPDLFAGVVLRAPYLDLIGSLADATERLTPSDRLEWGNPANTQDFAYLASYSPYEQIRSQAYPPVLLTAARQDTRVSMTESL</sequence>
<evidence type="ECO:0000259" key="2">
    <source>
        <dbReference type="Pfam" id="PF00326"/>
    </source>
</evidence>
<evidence type="ECO:0000313" key="3">
    <source>
        <dbReference type="EMBL" id="SVE03423.1"/>
    </source>
</evidence>
<dbReference type="InterPro" id="IPR002470">
    <property type="entry name" value="Peptidase_S9A"/>
</dbReference>